<dbReference type="PANTHER" id="PTHR43394:SF1">
    <property type="entry name" value="ATP-BINDING CASSETTE SUB-FAMILY B MEMBER 10, MITOCHONDRIAL"/>
    <property type="match status" value="1"/>
</dbReference>
<feature type="transmembrane region" description="Helical" evidence="10">
    <location>
        <begin position="678"/>
        <end position="704"/>
    </location>
</feature>
<dbReference type="InterPro" id="IPR036640">
    <property type="entry name" value="ABC1_TM_sf"/>
</dbReference>
<keyword evidence="2" id="KW-0813">Transport</keyword>
<proteinExistence type="inferred from homology"/>
<evidence type="ECO:0000256" key="10">
    <source>
        <dbReference type="SAM" id="Phobius"/>
    </source>
</evidence>
<dbReference type="Gene3D" id="3.40.50.300">
    <property type="entry name" value="P-loop containing nucleotide triphosphate hydrolases"/>
    <property type="match status" value="2"/>
</dbReference>
<dbReference type="CDD" id="cd18543">
    <property type="entry name" value="ABC_6TM_Rv0194_D1_like"/>
    <property type="match status" value="1"/>
</dbReference>
<protein>
    <submittedName>
        <fullName evidence="13">ATP-binding cassette domain-containing protein</fullName>
    </submittedName>
</protein>
<evidence type="ECO:0000256" key="4">
    <source>
        <dbReference type="ARBA" id="ARBA00022692"/>
    </source>
</evidence>
<feature type="transmembrane region" description="Helical" evidence="10">
    <location>
        <begin position="134"/>
        <end position="153"/>
    </location>
</feature>
<evidence type="ECO:0000256" key="5">
    <source>
        <dbReference type="ARBA" id="ARBA00022741"/>
    </source>
</evidence>
<keyword evidence="14" id="KW-1185">Reference proteome</keyword>
<keyword evidence="5" id="KW-0547">Nucleotide-binding</keyword>
<dbReference type="Pfam" id="PF00664">
    <property type="entry name" value="ABC_membrane"/>
    <property type="match status" value="2"/>
</dbReference>
<dbReference type="GO" id="GO:0016887">
    <property type="term" value="F:ATP hydrolysis activity"/>
    <property type="evidence" value="ECO:0007669"/>
    <property type="project" value="InterPro"/>
</dbReference>
<evidence type="ECO:0000259" key="11">
    <source>
        <dbReference type="PROSITE" id="PS50893"/>
    </source>
</evidence>
<dbReference type="CDD" id="cd18546">
    <property type="entry name" value="ABC_6TM_Rv0194_D2_like"/>
    <property type="match status" value="1"/>
</dbReference>
<dbReference type="FunFam" id="3.40.50.300:FF:000299">
    <property type="entry name" value="ABC transporter ATP-binding protein/permease"/>
    <property type="match status" value="2"/>
</dbReference>
<comment type="subcellular location">
    <subcellularLocation>
        <location evidence="1">Cell membrane</location>
        <topology evidence="1">Multi-pass membrane protein</topology>
    </subcellularLocation>
</comment>
<dbReference type="InterPro" id="IPR017871">
    <property type="entry name" value="ABC_transporter-like_CS"/>
</dbReference>
<dbReference type="SUPFAM" id="SSF52540">
    <property type="entry name" value="P-loop containing nucleoside triphosphate hydrolases"/>
    <property type="match status" value="2"/>
</dbReference>
<keyword evidence="3" id="KW-1003">Cell membrane</keyword>
<dbReference type="InterPro" id="IPR003439">
    <property type="entry name" value="ABC_transporter-like_ATP-bd"/>
</dbReference>
<dbReference type="GO" id="GO:0005524">
    <property type="term" value="F:ATP binding"/>
    <property type="evidence" value="ECO:0007669"/>
    <property type="project" value="UniProtKB-KW"/>
</dbReference>
<dbReference type="GO" id="GO:0005886">
    <property type="term" value="C:plasma membrane"/>
    <property type="evidence" value="ECO:0007669"/>
    <property type="project" value="UniProtKB-SubCell"/>
</dbReference>
<keyword evidence="8 10" id="KW-0472">Membrane</keyword>
<feature type="domain" description="ABC transporter" evidence="11">
    <location>
        <begin position="960"/>
        <end position="1195"/>
    </location>
</feature>
<evidence type="ECO:0000313" key="14">
    <source>
        <dbReference type="Proteomes" id="UP000431901"/>
    </source>
</evidence>
<evidence type="ECO:0000256" key="9">
    <source>
        <dbReference type="ARBA" id="ARBA00061644"/>
    </source>
</evidence>
<accession>A0A6I4WBK2</accession>
<sequence>MSDAPGLRRLLPYARAQRASLVLTAVTAIGVAGVGVAVPVVERRIVDDAILARSVPLVPWLGVLFALAVAGFALTKVRRYRAAKVNVEVVIALREAIHAQVQRLDLAAHGTLSTGQLASRASADVQLISAVTRAIPSIAASVLLMAGALAVMVVLSPPLALVSLTVVPALAVLSWRMRRTLVPATFDQQARTADVAEIVDQAVTGVRVVKAFGAEDRELRRLEGAAAALFASSMRTIRIMARFQPALSAVPAFGQVAVLAFGGWLAIRHQITVGTFLAFASYLVMLTGPAQSLAGLFGRVQQARAGAARVFELLDSVPAVADAPDATELPKVEGRIDFDAVTFGFRRSEPVLVGFDLHLAPGETVALVGASASGKSTAALLLARFYDPQRGSVRVDGRDVRSVTLGSLRSQIGMVFEDAFLYSRSVRDNIAHGRPDATDAEVAAAARAAEAAAFIAALPDGYATVVGERGITLSGGQRQRLALARALLADPPVLVLDGATSAVDARVEESIHATLRRVLADRTTLIIAHRRSTLRLADRIAVVEAGRVIDSGTHEELMARCARYRVLLAGEREELDDGADDPEPVRRAAPARKELLPEDADLLRRVAALPPATDAPGVDVAAETRPESGFTLRRFLRPYRGALAAGLALVLGDAAAGIAGPYLSRDGVDRGVLHGDTAAVLAVAGVFCLVTVLGMAASRAVLLVTGRTGERLMYALRLRVFAQLQRLGLDYYEREMAGRIMTRMTTDVSAFSALLSDGLLTAVAGTFTFAGVAVAMFTMNAPLAGATALVLLPLIAATVVFRRLSAGPYREARDRIATVNAVLQESLSGVRETQAFAQEERRQREFAAATRSYADARLRSQHLISLYFPFVQFLGDVAAVVVLGLGAGLAGGGALTAGELIAFLLYLDLFFSPIQQFADVFDDWQQARVSMGRIGGLMAAPLTVPAPARPAPLPDLAGAIEFRDVRYAYPGTDTDVVTGVSLRIAPGERVAIVGETGAGKSTLVRLAARFADPVSGAVLVDGCDLRTLDPAAYRRRLGYVPQEPFLFAGTVRDNIAYGDPDASDERVRAAARAVGAHAAIATMPDGYDTEVTERGRSLSAGQRQLVCLARAELVAPAILLLDEATADLDLATEARVTAAMDRLATGRTTLLIAHRLQTARHADTIVVMDGGRIVESGTHDALLAADGAYARLWTAAS</sequence>
<evidence type="ECO:0000256" key="3">
    <source>
        <dbReference type="ARBA" id="ARBA00022475"/>
    </source>
</evidence>
<evidence type="ECO:0000256" key="1">
    <source>
        <dbReference type="ARBA" id="ARBA00004651"/>
    </source>
</evidence>
<evidence type="ECO:0000256" key="2">
    <source>
        <dbReference type="ARBA" id="ARBA00022448"/>
    </source>
</evidence>
<dbReference type="RefSeq" id="WP_161105735.1">
    <property type="nucleotide sequence ID" value="NZ_JBHLYI010000008.1"/>
</dbReference>
<dbReference type="Gene3D" id="1.20.1560.10">
    <property type="entry name" value="ABC transporter type 1, transmembrane domain"/>
    <property type="match status" value="2"/>
</dbReference>
<reference evidence="13 14" key="1">
    <citation type="submission" date="2019-12" db="EMBL/GenBank/DDBJ databases">
        <title>Nocardia macrotermitis sp. nov. and Nocardia aurantia sp. nov., isolated from the gut of the fungus growing-termite Macrotermes natalensis.</title>
        <authorList>
            <person name="Christine B."/>
            <person name="Rene B."/>
        </authorList>
    </citation>
    <scope>NUCLEOTIDE SEQUENCE [LARGE SCALE GENOMIC DNA]</scope>
    <source>
        <strain evidence="13 14">DSM 102126</strain>
    </source>
</reference>
<feature type="transmembrane region" description="Helical" evidence="10">
    <location>
        <begin position="748"/>
        <end position="777"/>
    </location>
</feature>
<dbReference type="InterPro" id="IPR039421">
    <property type="entry name" value="Type_1_exporter"/>
</dbReference>
<feature type="domain" description="ABC transporter" evidence="11">
    <location>
        <begin position="336"/>
        <end position="570"/>
    </location>
</feature>
<dbReference type="PROSITE" id="PS50893">
    <property type="entry name" value="ABC_TRANSPORTER_2"/>
    <property type="match status" value="2"/>
</dbReference>
<dbReference type="GO" id="GO:0015421">
    <property type="term" value="F:ABC-type oligopeptide transporter activity"/>
    <property type="evidence" value="ECO:0007669"/>
    <property type="project" value="TreeGrafter"/>
</dbReference>
<name>A0A6I4WBK2_9ACTN</name>
<evidence type="ECO:0000256" key="6">
    <source>
        <dbReference type="ARBA" id="ARBA00022840"/>
    </source>
</evidence>
<keyword evidence="6 13" id="KW-0067">ATP-binding</keyword>
<dbReference type="InterPro" id="IPR027417">
    <property type="entry name" value="P-loop_NTPase"/>
</dbReference>
<dbReference type="AlphaFoldDB" id="A0A6I4WBK2"/>
<feature type="transmembrane region" description="Helical" evidence="10">
    <location>
        <begin position="159"/>
        <end position="175"/>
    </location>
</feature>
<feature type="domain" description="ABC transmembrane type-1" evidence="12">
    <location>
        <begin position="22"/>
        <end position="302"/>
    </location>
</feature>
<comment type="caution">
    <text evidence="13">The sequence shown here is derived from an EMBL/GenBank/DDBJ whole genome shotgun (WGS) entry which is preliminary data.</text>
</comment>
<dbReference type="InterPro" id="IPR003593">
    <property type="entry name" value="AAA+_ATPase"/>
</dbReference>
<evidence type="ECO:0000256" key="8">
    <source>
        <dbReference type="ARBA" id="ARBA00023136"/>
    </source>
</evidence>
<feature type="transmembrane region" description="Helical" evidence="10">
    <location>
        <begin position="246"/>
        <end position="267"/>
    </location>
</feature>
<dbReference type="InterPro" id="IPR011527">
    <property type="entry name" value="ABC1_TM_dom"/>
</dbReference>
<keyword evidence="7 10" id="KW-1133">Transmembrane helix</keyword>
<dbReference type="Proteomes" id="UP000431901">
    <property type="component" value="Unassembled WGS sequence"/>
</dbReference>
<evidence type="ECO:0000256" key="7">
    <source>
        <dbReference type="ARBA" id="ARBA00022989"/>
    </source>
</evidence>
<dbReference type="PROSITE" id="PS50929">
    <property type="entry name" value="ABC_TM1F"/>
    <property type="match status" value="2"/>
</dbReference>
<keyword evidence="4 10" id="KW-0812">Transmembrane</keyword>
<feature type="transmembrane region" description="Helical" evidence="10">
    <location>
        <begin position="642"/>
        <end position="663"/>
    </location>
</feature>
<dbReference type="PANTHER" id="PTHR43394">
    <property type="entry name" value="ATP-DEPENDENT PERMEASE MDL1, MITOCHONDRIAL"/>
    <property type="match status" value="1"/>
</dbReference>
<dbReference type="Pfam" id="PF00005">
    <property type="entry name" value="ABC_tran"/>
    <property type="match status" value="2"/>
</dbReference>
<evidence type="ECO:0000313" key="13">
    <source>
        <dbReference type="EMBL" id="MXQ67567.1"/>
    </source>
</evidence>
<dbReference type="PROSITE" id="PS00211">
    <property type="entry name" value="ABC_TRANSPORTER_1"/>
    <property type="match status" value="1"/>
</dbReference>
<gene>
    <name evidence="13" type="ORF">GQ466_26465</name>
</gene>
<organism evidence="13 14">
    <name type="scientific">Actinomadura rayongensis</name>
    <dbReference type="NCBI Taxonomy" id="1429076"/>
    <lineage>
        <taxon>Bacteria</taxon>
        <taxon>Bacillati</taxon>
        <taxon>Actinomycetota</taxon>
        <taxon>Actinomycetes</taxon>
        <taxon>Streptosporangiales</taxon>
        <taxon>Thermomonosporaceae</taxon>
        <taxon>Actinomadura</taxon>
    </lineage>
</organism>
<feature type="domain" description="ABC transmembrane type-1" evidence="12">
    <location>
        <begin position="644"/>
        <end position="926"/>
    </location>
</feature>
<feature type="transmembrane region" description="Helical" evidence="10">
    <location>
        <begin position="21"/>
        <end position="41"/>
    </location>
</feature>
<feature type="transmembrane region" description="Helical" evidence="10">
    <location>
        <begin position="57"/>
        <end position="74"/>
    </location>
</feature>
<feature type="transmembrane region" description="Helical" evidence="10">
    <location>
        <begin position="273"/>
        <end position="297"/>
    </location>
</feature>
<feature type="transmembrane region" description="Helical" evidence="10">
    <location>
        <begin position="783"/>
        <end position="801"/>
    </location>
</feature>
<comment type="similarity">
    <text evidence="9">Belongs to the ABC transporter superfamily. Lipid exporter (TC 3.A.1.106) family.</text>
</comment>
<feature type="transmembrane region" description="Helical" evidence="10">
    <location>
        <begin position="866"/>
        <end position="887"/>
    </location>
</feature>
<dbReference type="SMART" id="SM00382">
    <property type="entry name" value="AAA"/>
    <property type="match status" value="2"/>
</dbReference>
<dbReference type="OrthoDB" id="9806127at2"/>
<dbReference type="SUPFAM" id="SSF90123">
    <property type="entry name" value="ABC transporter transmembrane region"/>
    <property type="match status" value="2"/>
</dbReference>
<evidence type="ECO:0000259" key="12">
    <source>
        <dbReference type="PROSITE" id="PS50929"/>
    </source>
</evidence>
<dbReference type="EMBL" id="WUTW01000007">
    <property type="protein sequence ID" value="MXQ67567.1"/>
    <property type="molecule type" value="Genomic_DNA"/>
</dbReference>